<reference evidence="1" key="1">
    <citation type="submission" date="2021-12" db="EMBL/GenBank/DDBJ databases">
        <authorList>
            <person name="King R."/>
        </authorList>
    </citation>
    <scope>NUCLEOTIDE SEQUENCE</scope>
</reference>
<protein>
    <submittedName>
        <fullName evidence="1">Uncharacterized protein</fullName>
    </submittedName>
</protein>
<evidence type="ECO:0000313" key="1">
    <source>
        <dbReference type="EMBL" id="CAH0382718.1"/>
    </source>
</evidence>
<name>A0A9P0F046_BEMTA</name>
<keyword evidence="2" id="KW-1185">Reference proteome</keyword>
<dbReference type="Proteomes" id="UP001152759">
    <property type="component" value="Chromosome 10"/>
</dbReference>
<accession>A0A9P0F046</accession>
<organism evidence="1 2">
    <name type="scientific">Bemisia tabaci</name>
    <name type="common">Sweetpotato whitefly</name>
    <name type="synonym">Aleurodes tabaci</name>
    <dbReference type="NCBI Taxonomy" id="7038"/>
    <lineage>
        <taxon>Eukaryota</taxon>
        <taxon>Metazoa</taxon>
        <taxon>Ecdysozoa</taxon>
        <taxon>Arthropoda</taxon>
        <taxon>Hexapoda</taxon>
        <taxon>Insecta</taxon>
        <taxon>Pterygota</taxon>
        <taxon>Neoptera</taxon>
        <taxon>Paraneoptera</taxon>
        <taxon>Hemiptera</taxon>
        <taxon>Sternorrhyncha</taxon>
        <taxon>Aleyrodoidea</taxon>
        <taxon>Aleyrodidae</taxon>
        <taxon>Aleyrodinae</taxon>
        <taxon>Bemisia</taxon>
    </lineage>
</organism>
<dbReference type="EMBL" id="OU963871">
    <property type="protein sequence ID" value="CAH0382718.1"/>
    <property type="molecule type" value="Genomic_DNA"/>
</dbReference>
<evidence type="ECO:0000313" key="2">
    <source>
        <dbReference type="Proteomes" id="UP001152759"/>
    </source>
</evidence>
<sequence length="292" mass="33342">MDENAWNIDKIQAFYEHVLKERESLRVTDDVLRQCWTLLQVVTSLNDLSPSSLNLQSLLSNSNVQSLCLEQHEFWPRLGATLLNAAPSYFVANLMAQLVDRIYDSGSLMHHELLEKIWEKRGDLKLSMKALEQILKTHPSLLEASLSQLLLKEDDCLSAKALWSQPRHSAIVRLAAESPEVFQAATSIMNEILIQTNLTAHIVELIRMFIKGVRSVHKADLNAFVSLYPLHVQFLVMFLSTKRWHASKSESEKLTNFVHLKLKELLKDDVKGFLCLAMHFPASNDTFQSFKS</sequence>
<dbReference type="AlphaFoldDB" id="A0A9P0F046"/>
<proteinExistence type="predicted"/>
<gene>
    <name evidence="1" type="ORF">BEMITA_LOCUS2224</name>
</gene>